<evidence type="ECO:0000313" key="3">
    <source>
        <dbReference type="Proteomes" id="UP000002572"/>
    </source>
</evidence>
<proteinExistence type="predicted"/>
<protein>
    <submittedName>
        <fullName evidence="2">Uncharacterized protein</fullName>
    </submittedName>
</protein>
<evidence type="ECO:0000313" key="2">
    <source>
        <dbReference type="EMBL" id="ADU66751.1"/>
    </source>
</evidence>
<dbReference type="Proteomes" id="UP000002572">
    <property type="component" value="Chromosome"/>
</dbReference>
<dbReference type="KEGG" id="din:Selin_2031"/>
<name>E6W2K1_DESIS</name>
<dbReference type="EMBL" id="CP002432">
    <property type="protein sequence ID" value="ADU66751.1"/>
    <property type="molecule type" value="Genomic_DNA"/>
</dbReference>
<feature type="region of interest" description="Disordered" evidence="1">
    <location>
        <begin position="83"/>
        <end position="105"/>
    </location>
</feature>
<reference evidence="2 3" key="1">
    <citation type="submission" date="2010-12" db="EMBL/GenBank/DDBJ databases">
        <title>Complete sequence of Desulfurispirillum indicum S5.</title>
        <authorList>
            <consortium name="US DOE Joint Genome Institute"/>
            <person name="Lucas S."/>
            <person name="Copeland A."/>
            <person name="Lapidus A."/>
            <person name="Cheng J.-F."/>
            <person name="Goodwin L."/>
            <person name="Pitluck S."/>
            <person name="Chertkov O."/>
            <person name="Held B."/>
            <person name="Detter J.C."/>
            <person name="Han C."/>
            <person name="Tapia R."/>
            <person name="Land M."/>
            <person name="Hauser L."/>
            <person name="Kyrpides N."/>
            <person name="Ivanova N."/>
            <person name="Mikhailova N."/>
            <person name="Haggblom M."/>
            <person name="Rauschenbach I."/>
            <person name="Bini E."/>
            <person name="Woyke T."/>
        </authorList>
    </citation>
    <scope>NUCLEOTIDE SEQUENCE [LARGE SCALE GENOMIC DNA]</scope>
    <source>
        <strain evidence="3">ATCC BAA-1389 / DSM 22839 / S5</strain>
    </source>
</reference>
<keyword evidence="3" id="KW-1185">Reference proteome</keyword>
<gene>
    <name evidence="2" type="ordered locus">Selin_2031</name>
</gene>
<feature type="compositionally biased region" description="Low complexity" evidence="1">
    <location>
        <begin position="83"/>
        <end position="98"/>
    </location>
</feature>
<sequence>MNRPFNPAAVFWAGVISHGLLGIARHDPTRDKSLPEHALLHGLQGGIALGSGALAYNCFASREPMAGVAVVLTGASLMGLLRSPSASNAKSPPKSISSGEHHVRP</sequence>
<dbReference type="RefSeq" id="WP_013506631.1">
    <property type="nucleotide sequence ID" value="NC_014836.1"/>
</dbReference>
<dbReference type="InParanoid" id="E6W2K1"/>
<dbReference type="STRING" id="653733.Selin_2031"/>
<organism evidence="2 3">
    <name type="scientific">Desulfurispirillum indicum (strain ATCC BAA-1389 / DSM 22839 / S5)</name>
    <dbReference type="NCBI Taxonomy" id="653733"/>
    <lineage>
        <taxon>Bacteria</taxon>
        <taxon>Pseudomonadati</taxon>
        <taxon>Chrysiogenota</taxon>
        <taxon>Chrysiogenia</taxon>
        <taxon>Chrysiogenales</taxon>
        <taxon>Chrysiogenaceae</taxon>
        <taxon>Desulfurispirillum</taxon>
    </lineage>
</organism>
<accession>E6W2K1</accession>
<dbReference type="AlphaFoldDB" id="E6W2K1"/>
<evidence type="ECO:0000256" key="1">
    <source>
        <dbReference type="SAM" id="MobiDB-lite"/>
    </source>
</evidence>
<dbReference type="HOGENOM" id="CLU_2232229_0_0_0"/>